<dbReference type="InterPro" id="IPR023614">
    <property type="entry name" value="Porin_dom_sf"/>
</dbReference>
<keyword evidence="2 4" id="KW-0732">Signal</keyword>
<accession>A0A1G8U7G4</accession>
<dbReference type="Pfam" id="PF13609">
    <property type="entry name" value="Porin_4"/>
    <property type="match status" value="1"/>
</dbReference>
<dbReference type="PANTHER" id="PTHR34501:SF2">
    <property type="entry name" value="OUTER MEMBRANE PORIN F-RELATED"/>
    <property type="match status" value="1"/>
</dbReference>
<organism evidence="6 7">
    <name type="scientific">Salipiger marinus</name>
    <dbReference type="NCBI Taxonomy" id="555512"/>
    <lineage>
        <taxon>Bacteria</taxon>
        <taxon>Pseudomonadati</taxon>
        <taxon>Pseudomonadota</taxon>
        <taxon>Alphaproteobacteria</taxon>
        <taxon>Rhodobacterales</taxon>
        <taxon>Roseobacteraceae</taxon>
        <taxon>Salipiger</taxon>
    </lineage>
</organism>
<feature type="domain" description="Porin" evidence="5">
    <location>
        <begin position="10"/>
        <end position="356"/>
    </location>
</feature>
<dbReference type="RefSeq" id="WP_089852079.1">
    <property type="nucleotide sequence ID" value="NZ_FNEJ01000037.1"/>
</dbReference>
<dbReference type="InterPro" id="IPR033900">
    <property type="entry name" value="Gram_neg_porin_domain"/>
</dbReference>
<keyword evidence="7" id="KW-1185">Reference proteome</keyword>
<comment type="subcellular location">
    <subcellularLocation>
        <location evidence="1">Cell outer membrane</location>
        <topology evidence="1">Multi-pass membrane protein</topology>
    </subcellularLocation>
</comment>
<evidence type="ECO:0000313" key="7">
    <source>
        <dbReference type="Proteomes" id="UP000199093"/>
    </source>
</evidence>
<dbReference type="PANTHER" id="PTHR34501">
    <property type="entry name" value="PROTEIN YDDL-RELATED"/>
    <property type="match status" value="1"/>
</dbReference>
<evidence type="ECO:0000256" key="1">
    <source>
        <dbReference type="ARBA" id="ARBA00004571"/>
    </source>
</evidence>
<dbReference type="GO" id="GO:0009279">
    <property type="term" value="C:cell outer membrane"/>
    <property type="evidence" value="ECO:0007669"/>
    <property type="project" value="UniProtKB-SubCell"/>
</dbReference>
<evidence type="ECO:0000256" key="4">
    <source>
        <dbReference type="SAM" id="SignalP"/>
    </source>
</evidence>
<dbReference type="Proteomes" id="UP000199093">
    <property type="component" value="Unassembled WGS sequence"/>
</dbReference>
<dbReference type="EMBL" id="FNEJ01000037">
    <property type="protein sequence ID" value="SDJ49671.1"/>
    <property type="molecule type" value="Genomic_DNA"/>
</dbReference>
<feature type="chain" id="PRO_5011552126" evidence="4">
    <location>
        <begin position="24"/>
        <end position="379"/>
    </location>
</feature>
<keyword evidence="3" id="KW-0472">Membrane</keyword>
<dbReference type="SUPFAM" id="SSF56935">
    <property type="entry name" value="Porins"/>
    <property type="match status" value="1"/>
</dbReference>
<dbReference type="STRING" id="555512.SAMN04487993_10373"/>
<feature type="signal peptide" evidence="4">
    <location>
        <begin position="1"/>
        <end position="23"/>
    </location>
</feature>
<evidence type="ECO:0000313" key="6">
    <source>
        <dbReference type="EMBL" id="SDJ49671.1"/>
    </source>
</evidence>
<evidence type="ECO:0000256" key="2">
    <source>
        <dbReference type="ARBA" id="ARBA00022729"/>
    </source>
</evidence>
<evidence type="ECO:0000256" key="3">
    <source>
        <dbReference type="ARBA" id="ARBA00023136"/>
    </source>
</evidence>
<dbReference type="AlphaFoldDB" id="A0A1G8U7G4"/>
<evidence type="ECO:0000259" key="5">
    <source>
        <dbReference type="Pfam" id="PF13609"/>
    </source>
</evidence>
<name>A0A1G8U7G4_9RHOB</name>
<protein>
    <submittedName>
        <fullName evidence="6">Outer membrane protein (Porin)</fullName>
    </submittedName>
</protein>
<reference evidence="6 7" key="1">
    <citation type="submission" date="2016-10" db="EMBL/GenBank/DDBJ databases">
        <authorList>
            <person name="de Groot N.N."/>
        </authorList>
    </citation>
    <scope>NUCLEOTIDE SEQUENCE [LARGE SCALE GENOMIC DNA]</scope>
    <source>
        <strain evidence="6 7">DSM 26424</strain>
    </source>
</reference>
<dbReference type="OrthoDB" id="6758483at2"/>
<sequence length="379" mass="39942">MKKVLLAGTALVATALIASPAQAELKLDLGGHFSGYGVYVDEDEAAGTDYDNFVIRKNTEIHFTGETTLDNGLTVGVHVEQDIENQNDNDESYAYFSGGWGRVNFGNEDGAAYLLQVAAPAADSNVDGLRTTIQGYSFDFGTLDYDHAQFGNTPSANINGTVAAAAAVTSPDTSVDRFTYLTPKFNGFQAAASYAPRAELAVGVLNTVSPSSYEDLWEVSARWDGEFEGVGLSFGAGYSTSDATVGLASGAGDAEAWNVGFNLGWNQFSFGGSWLDEENNPVTAFVVGGDVDTTTWVLGAAWDNGPYHVGVSYLDRTDEIAATPDIDSYKTTIGGGYQFGPGMTFRGAVAFGEASNATLLGAGEEGEFTQVTLGTDIQF</sequence>
<dbReference type="InterPro" id="IPR050298">
    <property type="entry name" value="Gram-neg_bact_OMP"/>
</dbReference>
<gene>
    <name evidence="6" type="ORF">SAMN04487993_10373</name>
</gene>
<proteinExistence type="predicted"/>
<dbReference type="Gene3D" id="2.40.160.10">
    <property type="entry name" value="Porin"/>
    <property type="match status" value="1"/>
</dbReference>
<dbReference type="GO" id="GO:0015288">
    <property type="term" value="F:porin activity"/>
    <property type="evidence" value="ECO:0007669"/>
    <property type="project" value="InterPro"/>
</dbReference>